<dbReference type="InterPro" id="IPR000531">
    <property type="entry name" value="Beta-barrel_TonB"/>
</dbReference>
<dbReference type="Pfam" id="PF07715">
    <property type="entry name" value="Plug"/>
    <property type="match status" value="1"/>
</dbReference>
<dbReference type="Gene3D" id="2.170.130.10">
    <property type="entry name" value="TonB-dependent receptor, plug domain"/>
    <property type="match status" value="1"/>
</dbReference>
<comment type="similarity">
    <text evidence="8">Belongs to the TonB-dependent receptor family.</text>
</comment>
<keyword evidence="2" id="KW-0813">Transport</keyword>
<dbReference type="GO" id="GO:0009279">
    <property type="term" value="C:cell outer membrane"/>
    <property type="evidence" value="ECO:0007669"/>
    <property type="project" value="UniProtKB-SubCell"/>
</dbReference>
<keyword evidence="7" id="KW-0998">Cell outer membrane</keyword>
<dbReference type="InterPro" id="IPR039426">
    <property type="entry name" value="TonB-dep_rcpt-like"/>
</dbReference>
<dbReference type="InterPro" id="IPR012910">
    <property type="entry name" value="Plug_dom"/>
</dbReference>
<dbReference type="STRING" id="395965.Msil_0465"/>
<evidence type="ECO:0000313" key="12">
    <source>
        <dbReference type="Proteomes" id="UP000002257"/>
    </source>
</evidence>
<keyword evidence="3" id="KW-1134">Transmembrane beta strand</keyword>
<dbReference type="InterPro" id="IPR036942">
    <property type="entry name" value="Beta-barrel_TonB_sf"/>
</dbReference>
<keyword evidence="11" id="KW-0675">Receptor</keyword>
<evidence type="ECO:0000259" key="10">
    <source>
        <dbReference type="Pfam" id="PF07715"/>
    </source>
</evidence>
<comment type="subcellular location">
    <subcellularLocation>
        <location evidence="1">Cell outer membrane</location>
        <topology evidence="1">Multi-pass membrane protein</topology>
    </subcellularLocation>
</comment>
<keyword evidence="4" id="KW-0812">Transmembrane</keyword>
<keyword evidence="12" id="KW-1185">Reference proteome</keyword>
<evidence type="ECO:0000259" key="9">
    <source>
        <dbReference type="Pfam" id="PF00593"/>
    </source>
</evidence>
<dbReference type="Gene3D" id="2.40.170.20">
    <property type="entry name" value="TonB-dependent receptor, beta-barrel domain"/>
    <property type="match status" value="1"/>
</dbReference>
<dbReference type="PANTHER" id="PTHR30069:SF49">
    <property type="entry name" value="OUTER MEMBRANE PROTEIN C"/>
    <property type="match status" value="1"/>
</dbReference>
<evidence type="ECO:0000256" key="4">
    <source>
        <dbReference type="ARBA" id="ARBA00022692"/>
    </source>
</evidence>
<keyword evidence="6 8" id="KW-0472">Membrane</keyword>
<dbReference type="GO" id="GO:0044718">
    <property type="term" value="P:siderophore transmembrane transport"/>
    <property type="evidence" value="ECO:0007669"/>
    <property type="project" value="TreeGrafter"/>
</dbReference>
<evidence type="ECO:0000313" key="11">
    <source>
        <dbReference type="EMBL" id="ACK49438.1"/>
    </source>
</evidence>
<dbReference type="eggNOG" id="COG4206">
    <property type="taxonomic scope" value="Bacteria"/>
</dbReference>
<dbReference type="KEGG" id="msl:Msil_0465"/>
<name>B8EJN4_METSB</name>
<evidence type="ECO:0000256" key="7">
    <source>
        <dbReference type="ARBA" id="ARBA00023237"/>
    </source>
</evidence>
<evidence type="ECO:0000256" key="3">
    <source>
        <dbReference type="ARBA" id="ARBA00022452"/>
    </source>
</evidence>
<protein>
    <submittedName>
        <fullName evidence="11">TonB-dependent receptor</fullName>
    </submittedName>
</protein>
<dbReference type="AlphaFoldDB" id="B8EJN4"/>
<evidence type="ECO:0000256" key="6">
    <source>
        <dbReference type="ARBA" id="ARBA00023136"/>
    </source>
</evidence>
<dbReference type="InterPro" id="IPR037066">
    <property type="entry name" value="Plug_dom_sf"/>
</dbReference>
<gene>
    <name evidence="11" type="ordered locus">Msil_0465</name>
</gene>
<evidence type="ECO:0000256" key="5">
    <source>
        <dbReference type="ARBA" id="ARBA00023077"/>
    </source>
</evidence>
<dbReference type="PANTHER" id="PTHR30069">
    <property type="entry name" value="TONB-DEPENDENT OUTER MEMBRANE RECEPTOR"/>
    <property type="match status" value="1"/>
</dbReference>
<dbReference type="Pfam" id="PF00593">
    <property type="entry name" value="TonB_dep_Rec_b-barrel"/>
    <property type="match status" value="1"/>
</dbReference>
<evidence type="ECO:0000256" key="2">
    <source>
        <dbReference type="ARBA" id="ARBA00022448"/>
    </source>
</evidence>
<dbReference type="SUPFAM" id="SSF56935">
    <property type="entry name" value="Porins"/>
    <property type="match status" value="1"/>
</dbReference>
<feature type="domain" description="TonB-dependent receptor-like beta-barrel" evidence="9">
    <location>
        <begin position="270"/>
        <end position="710"/>
    </location>
</feature>
<dbReference type="Proteomes" id="UP000002257">
    <property type="component" value="Chromosome"/>
</dbReference>
<dbReference type="GO" id="GO:0015344">
    <property type="term" value="F:siderophore uptake transmembrane transporter activity"/>
    <property type="evidence" value="ECO:0007669"/>
    <property type="project" value="TreeGrafter"/>
</dbReference>
<organism evidence="11 12">
    <name type="scientific">Methylocella silvestris (strain DSM 15510 / CIP 108128 / LMG 27833 / NCIMB 13906 / BL2)</name>
    <dbReference type="NCBI Taxonomy" id="395965"/>
    <lineage>
        <taxon>Bacteria</taxon>
        <taxon>Pseudomonadati</taxon>
        <taxon>Pseudomonadota</taxon>
        <taxon>Alphaproteobacteria</taxon>
        <taxon>Hyphomicrobiales</taxon>
        <taxon>Beijerinckiaceae</taxon>
        <taxon>Methylocella</taxon>
    </lineage>
</organism>
<feature type="domain" description="TonB-dependent receptor plug" evidence="10">
    <location>
        <begin position="106"/>
        <end position="187"/>
    </location>
</feature>
<sequence length="758" mass="81326">MSRACPRSPAPMEFAMTPLHAASFRDALRATTSLAHPLLPLICLGPLCAAPALGQTAPSLPTVIVEPAAPGDGGATSALAGLMPASASLISGASARSSELWTSDSGALIWDTPGGSAWGAGGVSSLPAINGMGADRVQTTVNGMIFAPACPNQMNPPLSFVNPAMIASAQVYTAAAPVSVGGDFTGGKIVTKTAPPIFVSGPDIITSGNVSGFIRSNGLAYGSSIDTTISNYDTSLAFAGGFARSGDYTAGDGTKIKSTLYETMNYALSLSKKVQDGFFTLQIGGQAIPYQGFVNQYMDMVDNHSVYLNGHYEGAFSWGGLDATAYGNYIRHTMGFLPPDKTGDMPMDTRSIDAGYSVKGTVVIDAQDLLRVGNELAYNNLDDWWPPVSGSMMMGPDTFININNGQRTRIGSFAEWERRWNGAWTTVLGARNDVVAMNTGDVQGYDAMMYGADAAAFNAQNHARTDVNFDGSALVRFDPDPGSRYELGFAHRARSPNLYERYAWSTNVMAMQMIGWFGDGNGYVGDINLKPEEANTVSLTATWRDPDKAAWELRATPYYSYVANYIDADRCALAGCLANLATNLTTTDNFVYLQFANHNAWLYGVNLDGKLNLWDTPEFGQGRVRANFNYVRGQRTDGIDLYHIMPVNVTLALDQAYGGWTSSIEVQIVGSKTLVSQVRNELETSNYALLNLRLGYQWDAVKVDFGIENVLNANYFLPLGGANLVNYQTTSMMGTATAWGFPVAGLGRSFNGRISVRF</sequence>
<reference evidence="11 12" key="1">
    <citation type="journal article" date="2010" name="J. Bacteriol.">
        <title>Complete genome sequence of the aerobic facultative methanotroph Methylocella silvestris BL2.</title>
        <authorList>
            <person name="Chen Y."/>
            <person name="Crombie A."/>
            <person name="Rahman M.T."/>
            <person name="Dedysh S.N."/>
            <person name="Liesack W."/>
            <person name="Stott M.B."/>
            <person name="Alam M."/>
            <person name="Theisen A.R."/>
            <person name="Murrell J.C."/>
            <person name="Dunfield P.F."/>
        </authorList>
    </citation>
    <scope>NUCLEOTIDE SEQUENCE [LARGE SCALE GENOMIC DNA]</scope>
    <source>
        <strain evidence="12">DSM 15510 / CIP 108128 / LMG 27833 / NCIMB 13906 / BL2</strain>
    </source>
</reference>
<evidence type="ECO:0000256" key="1">
    <source>
        <dbReference type="ARBA" id="ARBA00004571"/>
    </source>
</evidence>
<accession>B8EJN4</accession>
<dbReference type="EMBL" id="CP001280">
    <property type="protein sequence ID" value="ACK49438.1"/>
    <property type="molecule type" value="Genomic_DNA"/>
</dbReference>
<proteinExistence type="inferred from homology"/>
<dbReference type="HOGENOM" id="CLU_014873_0_0_5"/>
<keyword evidence="5 8" id="KW-0798">TonB box</keyword>
<evidence type="ECO:0000256" key="8">
    <source>
        <dbReference type="RuleBase" id="RU003357"/>
    </source>
</evidence>